<feature type="transmembrane region" description="Helical" evidence="2">
    <location>
        <begin position="257"/>
        <end position="276"/>
    </location>
</feature>
<comment type="caution">
    <text evidence="3">The sequence shown here is derived from an EMBL/GenBank/DDBJ whole genome shotgun (WGS) entry which is preliminary data.</text>
</comment>
<evidence type="ECO:0000313" key="4">
    <source>
        <dbReference type="Proteomes" id="UP000823388"/>
    </source>
</evidence>
<feature type="compositionally biased region" description="Low complexity" evidence="1">
    <location>
        <begin position="142"/>
        <end position="154"/>
    </location>
</feature>
<dbReference type="GO" id="GO:0006952">
    <property type="term" value="P:defense response"/>
    <property type="evidence" value="ECO:0007669"/>
    <property type="project" value="InterPro"/>
</dbReference>
<reference evidence="3" key="1">
    <citation type="submission" date="2020-05" db="EMBL/GenBank/DDBJ databases">
        <title>WGS assembly of Panicum virgatum.</title>
        <authorList>
            <person name="Lovell J.T."/>
            <person name="Jenkins J."/>
            <person name="Shu S."/>
            <person name="Juenger T.E."/>
            <person name="Schmutz J."/>
        </authorList>
    </citation>
    <scope>NUCLEOTIDE SEQUENCE</scope>
    <source>
        <strain evidence="3">AP13</strain>
    </source>
</reference>
<feature type="transmembrane region" description="Helical" evidence="2">
    <location>
        <begin position="228"/>
        <end position="245"/>
    </location>
</feature>
<dbReference type="AlphaFoldDB" id="A0A8T0UAP8"/>
<dbReference type="GO" id="GO:0009507">
    <property type="term" value="C:chloroplast"/>
    <property type="evidence" value="ECO:0007669"/>
    <property type="project" value="TreeGrafter"/>
</dbReference>
<keyword evidence="4" id="KW-1185">Reference proteome</keyword>
<accession>A0A8T0UAP8</accession>
<keyword evidence="2" id="KW-0472">Membrane</keyword>
<dbReference type="InterPro" id="IPR044966">
    <property type="entry name" value="RPH1"/>
</dbReference>
<evidence type="ECO:0000256" key="2">
    <source>
        <dbReference type="SAM" id="Phobius"/>
    </source>
</evidence>
<gene>
    <name evidence="3" type="ORF">PVAP13_3NG076909</name>
</gene>
<keyword evidence="2" id="KW-1133">Transmembrane helix</keyword>
<organism evidence="3 4">
    <name type="scientific">Panicum virgatum</name>
    <name type="common">Blackwell switchgrass</name>
    <dbReference type="NCBI Taxonomy" id="38727"/>
    <lineage>
        <taxon>Eukaryota</taxon>
        <taxon>Viridiplantae</taxon>
        <taxon>Streptophyta</taxon>
        <taxon>Embryophyta</taxon>
        <taxon>Tracheophyta</taxon>
        <taxon>Spermatophyta</taxon>
        <taxon>Magnoliopsida</taxon>
        <taxon>Liliopsida</taxon>
        <taxon>Poales</taxon>
        <taxon>Poaceae</taxon>
        <taxon>PACMAD clade</taxon>
        <taxon>Panicoideae</taxon>
        <taxon>Panicodae</taxon>
        <taxon>Paniceae</taxon>
        <taxon>Panicinae</taxon>
        <taxon>Panicum</taxon>
        <taxon>Panicum sect. Hiantes</taxon>
    </lineage>
</organism>
<dbReference type="PANTHER" id="PTHR36359">
    <property type="entry name" value="PROTEIN RESISTANCE TO PHYTOPHTHORA 1, CHLOROPLASTIC"/>
    <property type="match status" value="1"/>
</dbReference>
<evidence type="ECO:0008006" key="5">
    <source>
        <dbReference type="Google" id="ProtNLM"/>
    </source>
</evidence>
<feature type="region of interest" description="Disordered" evidence="1">
    <location>
        <begin position="110"/>
        <end position="162"/>
    </location>
</feature>
<protein>
    <recommendedName>
        <fullName evidence="5">Resistance to phytophthora 1</fullName>
    </recommendedName>
</protein>
<dbReference type="PANTHER" id="PTHR36359:SF1">
    <property type="entry name" value="PROTEIN RESISTANCE TO PHYTOPHTHORA 1, CHLOROPLASTIC"/>
    <property type="match status" value="1"/>
</dbReference>
<keyword evidence="2" id="KW-0812">Transmembrane</keyword>
<evidence type="ECO:0000313" key="3">
    <source>
        <dbReference type="EMBL" id="KAG2619397.1"/>
    </source>
</evidence>
<sequence>MGVQRLLRLRMASHPCPRPAAVAPRAARPLSFLLLAPSHLSCAARPCRGLAAASPSRGAAGRRLPCVSALSSSTPPPGPVHKSEEEWQAILMPEQFSILRLKGTERRKHSLVRARTDGSGSGAAAAEASTVGDNLEGEESGSGEVVASAGSSEGKQPPPVNPKIEKELKKAVQKTAATFAPRASTKTKNPAVPGSALYTVFEVQGYVTMLLGGVLSFNLVFPSNEPDIWRLMGMWSIWMFTIPSLRARDCSNKEKEALNYLFLLIPLINVIIPFFVKSFAVVWSADTVAFFLMYAWKLGWLQSSE</sequence>
<dbReference type="EMBL" id="CM029042">
    <property type="protein sequence ID" value="KAG2619397.1"/>
    <property type="molecule type" value="Genomic_DNA"/>
</dbReference>
<dbReference type="Proteomes" id="UP000823388">
    <property type="component" value="Chromosome 3N"/>
</dbReference>
<dbReference type="OrthoDB" id="424372at2759"/>
<proteinExistence type="predicted"/>
<evidence type="ECO:0000256" key="1">
    <source>
        <dbReference type="SAM" id="MobiDB-lite"/>
    </source>
</evidence>
<feature type="transmembrane region" description="Helical" evidence="2">
    <location>
        <begin position="196"/>
        <end position="216"/>
    </location>
</feature>
<feature type="transmembrane region" description="Helical" evidence="2">
    <location>
        <begin position="282"/>
        <end position="301"/>
    </location>
</feature>
<name>A0A8T0UAP8_PANVG</name>